<proteinExistence type="predicted"/>
<organism evidence="2 3">
    <name type="scientific">Cajanus cajan</name>
    <name type="common">Pigeon pea</name>
    <name type="synonym">Cajanus indicus</name>
    <dbReference type="NCBI Taxonomy" id="3821"/>
    <lineage>
        <taxon>Eukaryota</taxon>
        <taxon>Viridiplantae</taxon>
        <taxon>Streptophyta</taxon>
        <taxon>Embryophyta</taxon>
        <taxon>Tracheophyta</taxon>
        <taxon>Spermatophyta</taxon>
        <taxon>Magnoliopsida</taxon>
        <taxon>eudicotyledons</taxon>
        <taxon>Gunneridae</taxon>
        <taxon>Pentapetalae</taxon>
        <taxon>rosids</taxon>
        <taxon>fabids</taxon>
        <taxon>Fabales</taxon>
        <taxon>Fabaceae</taxon>
        <taxon>Papilionoideae</taxon>
        <taxon>50 kb inversion clade</taxon>
        <taxon>NPAAA clade</taxon>
        <taxon>indigoferoid/millettioid clade</taxon>
        <taxon>Phaseoleae</taxon>
        <taxon>Cajanus</taxon>
    </lineage>
</organism>
<name>A0A151RXD2_CAJCA</name>
<reference evidence="2" key="1">
    <citation type="journal article" date="2012" name="Nat. Biotechnol.">
        <title>Draft genome sequence of pigeonpea (Cajanus cajan), an orphan legume crop of resource-poor farmers.</title>
        <authorList>
            <person name="Varshney R.K."/>
            <person name="Chen W."/>
            <person name="Li Y."/>
            <person name="Bharti A.K."/>
            <person name="Saxena R.K."/>
            <person name="Schlueter J.A."/>
            <person name="Donoghue M.T."/>
            <person name="Azam S."/>
            <person name="Fan G."/>
            <person name="Whaley A.M."/>
            <person name="Farmer A.D."/>
            <person name="Sheridan J."/>
            <person name="Iwata A."/>
            <person name="Tuteja R."/>
            <person name="Penmetsa R.V."/>
            <person name="Wu W."/>
            <person name="Upadhyaya H.D."/>
            <person name="Yang S.P."/>
            <person name="Shah T."/>
            <person name="Saxena K.B."/>
            <person name="Michael T."/>
            <person name="McCombie W.R."/>
            <person name="Yang B."/>
            <person name="Zhang G."/>
            <person name="Yang H."/>
            <person name="Wang J."/>
            <person name="Spillane C."/>
            <person name="Cook D.R."/>
            <person name="May G.D."/>
            <person name="Xu X."/>
            <person name="Jackson S.A."/>
        </authorList>
    </citation>
    <scope>NUCLEOTIDE SEQUENCE [LARGE SCALE GENOMIC DNA]</scope>
</reference>
<dbReference type="CDD" id="cd00303">
    <property type="entry name" value="retropepsin_like"/>
    <property type="match status" value="1"/>
</dbReference>
<dbReference type="AlphaFoldDB" id="A0A151RXD2"/>
<dbReference type="GO" id="GO:0003676">
    <property type="term" value="F:nucleic acid binding"/>
    <property type="evidence" value="ECO:0007669"/>
    <property type="project" value="InterPro"/>
</dbReference>
<dbReference type="PANTHER" id="PTHR32108">
    <property type="entry name" value="DNA-DIRECTED RNA POLYMERASE SUBUNIT ALPHA"/>
    <property type="match status" value="1"/>
</dbReference>
<dbReference type="OMA" id="KENMFIS"/>
<evidence type="ECO:0000259" key="1">
    <source>
        <dbReference type="PROSITE" id="PS50174"/>
    </source>
</evidence>
<protein>
    <recommendedName>
        <fullName evidence="1">G-patch domain-containing protein</fullName>
    </recommendedName>
</protein>
<dbReference type="InterPro" id="IPR021109">
    <property type="entry name" value="Peptidase_aspartic_dom_sf"/>
</dbReference>
<dbReference type="Proteomes" id="UP000075243">
    <property type="component" value="Unassembled WGS sequence"/>
</dbReference>
<accession>A0A151RXD2</accession>
<feature type="domain" description="G-patch" evidence="1">
    <location>
        <begin position="122"/>
        <end position="154"/>
    </location>
</feature>
<dbReference type="InterPro" id="IPR000467">
    <property type="entry name" value="G_patch_dom"/>
</dbReference>
<dbReference type="STRING" id="3821.A0A151RXD2"/>
<evidence type="ECO:0000313" key="2">
    <source>
        <dbReference type="EMBL" id="KYP47215.1"/>
    </source>
</evidence>
<keyword evidence="3" id="KW-1185">Reference proteome</keyword>
<dbReference type="Gene3D" id="2.40.70.10">
    <property type="entry name" value="Acid Proteases"/>
    <property type="match status" value="1"/>
</dbReference>
<dbReference type="Gramene" id="C.cajan_31686.t">
    <property type="protein sequence ID" value="C.cajan_31686.t.cds1"/>
    <property type="gene ID" value="C.cajan_31686"/>
</dbReference>
<sequence length="154" mass="17333">MYPSNMIVRAFDGSRKEVVGEITLSIKIGPTIFNIEFQVMDITPTYSCLLGKPWIHQVKAIPSTLHQKVKFVVDDRLIVVQAKENMFISKPLVIPYVDSMEETLEVVFQALEIDHVEKISNNGSLVAQMLIKKGYQPGQELGKNAQGVIELLDF</sequence>
<dbReference type="PANTHER" id="PTHR32108:SF9">
    <property type="entry name" value="REVERSE TRANSCRIPTASE RNASE H-LIKE DOMAIN-CONTAINING PROTEIN"/>
    <property type="match status" value="1"/>
</dbReference>
<evidence type="ECO:0000313" key="3">
    <source>
        <dbReference type="Proteomes" id="UP000075243"/>
    </source>
</evidence>
<dbReference type="PROSITE" id="PS50174">
    <property type="entry name" value="G_PATCH"/>
    <property type="match status" value="1"/>
</dbReference>
<gene>
    <name evidence="2" type="ORF">KK1_031157</name>
</gene>
<dbReference type="EMBL" id="KQ483534">
    <property type="protein sequence ID" value="KYP47215.1"/>
    <property type="molecule type" value="Genomic_DNA"/>
</dbReference>